<dbReference type="Proteomes" id="UP000199006">
    <property type="component" value="Unassembled WGS sequence"/>
</dbReference>
<dbReference type="PANTHER" id="PTHR47129:SF1">
    <property type="entry name" value="NMRA-LIKE DOMAIN-CONTAINING PROTEIN"/>
    <property type="match status" value="1"/>
</dbReference>
<name>A0A1I4IQH9_9FIRM</name>
<dbReference type="STRING" id="29563.SAMN02983006_01486"/>
<keyword evidence="3" id="KW-1185">Reference proteome</keyword>
<evidence type="ECO:0000313" key="3">
    <source>
        <dbReference type="Proteomes" id="UP000199006"/>
    </source>
</evidence>
<protein>
    <submittedName>
        <fullName evidence="2">NAD(P)H dehydrogenase (Quinone)</fullName>
    </submittedName>
</protein>
<dbReference type="InterPro" id="IPR008030">
    <property type="entry name" value="NmrA-like"/>
</dbReference>
<sequence length="290" mass="31853">MKIMVTGATGKLGSKVMDFLLAKLPAEQLAASVRNPAKADKLSKQGVEVRQGDFDQPEELVNTFQNIDKLLIISTTDDNETRIRQHKNAVQAAKKAEVSFIAYTSIADADNSSLDLAPVHRSTEQAIKESGIPYAFLRNNWYLRNEIGSIESAMNAEPWITSAEDGKVGWALQKDYAEAAAVVLAGEGHENKIYELSGQPRTQAELVADLEEVLDKEIEVKQVSDTEYEEILTESGMSKSLAAMFAGIQQSIRKGALDVKSNDFEKLLGHPVTPFKDALQKLVSEIKSNN</sequence>
<dbReference type="EMBL" id="FOTI01000018">
    <property type="protein sequence ID" value="SFL56545.1"/>
    <property type="molecule type" value="Genomic_DNA"/>
</dbReference>
<feature type="domain" description="NmrA-like" evidence="1">
    <location>
        <begin position="2"/>
        <end position="247"/>
    </location>
</feature>
<accession>A0A1I4IQH9</accession>
<proteinExistence type="predicted"/>
<organism evidence="2 3">
    <name type="scientific">Halanaerobium salsuginis</name>
    <dbReference type="NCBI Taxonomy" id="29563"/>
    <lineage>
        <taxon>Bacteria</taxon>
        <taxon>Bacillati</taxon>
        <taxon>Bacillota</taxon>
        <taxon>Clostridia</taxon>
        <taxon>Halanaerobiales</taxon>
        <taxon>Halanaerobiaceae</taxon>
        <taxon>Halanaerobium</taxon>
    </lineage>
</organism>
<dbReference type="InterPro" id="IPR036291">
    <property type="entry name" value="NAD(P)-bd_dom_sf"/>
</dbReference>
<evidence type="ECO:0000259" key="1">
    <source>
        <dbReference type="Pfam" id="PF05368"/>
    </source>
</evidence>
<dbReference type="Gene3D" id="3.90.25.10">
    <property type="entry name" value="UDP-galactose 4-epimerase, domain 1"/>
    <property type="match status" value="1"/>
</dbReference>
<dbReference type="OrthoDB" id="339107at2"/>
<evidence type="ECO:0000313" key="2">
    <source>
        <dbReference type="EMBL" id="SFL56545.1"/>
    </source>
</evidence>
<dbReference type="PANTHER" id="PTHR47129">
    <property type="entry name" value="QUINONE OXIDOREDUCTASE 2"/>
    <property type="match status" value="1"/>
</dbReference>
<dbReference type="AlphaFoldDB" id="A0A1I4IQH9"/>
<dbReference type="RefSeq" id="WP_089861557.1">
    <property type="nucleotide sequence ID" value="NZ_FOTI01000018.1"/>
</dbReference>
<dbReference type="InterPro" id="IPR052718">
    <property type="entry name" value="NmrA-type_oxidoreductase"/>
</dbReference>
<dbReference type="SUPFAM" id="SSF51735">
    <property type="entry name" value="NAD(P)-binding Rossmann-fold domains"/>
    <property type="match status" value="1"/>
</dbReference>
<dbReference type="Gene3D" id="3.40.50.720">
    <property type="entry name" value="NAD(P)-binding Rossmann-like Domain"/>
    <property type="match status" value="1"/>
</dbReference>
<dbReference type="CDD" id="cd05269">
    <property type="entry name" value="TMR_SDR_a"/>
    <property type="match status" value="1"/>
</dbReference>
<dbReference type="Pfam" id="PF05368">
    <property type="entry name" value="NmrA"/>
    <property type="match status" value="1"/>
</dbReference>
<gene>
    <name evidence="2" type="ORF">SAMN02983006_01486</name>
</gene>
<reference evidence="2 3" key="1">
    <citation type="submission" date="2016-10" db="EMBL/GenBank/DDBJ databases">
        <authorList>
            <person name="de Groot N.N."/>
        </authorList>
    </citation>
    <scope>NUCLEOTIDE SEQUENCE [LARGE SCALE GENOMIC DNA]</scope>
    <source>
        <strain evidence="2 3">ATCC 51327</strain>
    </source>
</reference>